<evidence type="ECO:0008006" key="3">
    <source>
        <dbReference type="Google" id="ProtNLM"/>
    </source>
</evidence>
<dbReference type="AlphaFoldDB" id="A0A2A4TA39"/>
<accession>A0A2A4TA39</accession>
<dbReference type="EMBL" id="NVSR01000005">
    <property type="protein sequence ID" value="PCI30412.1"/>
    <property type="molecule type" value="Genomic_DNA"/>
</dbReference>
<sequence>MSVDIIKVISNDHELDKYSDPNRLREEAVPYIGQPKKHPSDAGKIFLRMDPLSSQGQVLEFRTEDVVFAEEMNTLTSKNGTSYRITKIWVRKGAVGIKLEPFSVIDLSSAIGDHFNF</sequence>
<name>A0A2A4TA39_9DELT</name>
<organism evidence="1 2">
    <name type="scientific">SAR324 cluster bacterium</name>
    <dbReference type="NCBI Taxonomy" id="2024889"/>
    <lineage>
        <taxon>Bacteria</taxon>
        <taxon>Deltaproteobacteria</taxon>
        <taxon>SAR324 cluster</taxon>
    </lineage>
</organism>
<evidence type="ECO:0000313" key="2">
    <source>
        <dbReference type="Proteomes" id="UP000218113"/>
    </source>
</evidence>
<gene>
    <name evidence="1" type="ORF">COB67_01835</name>
</gene>
<reference evidence="2" key="1">
    <citation type="submission" date="2017-08" db="EMBL/GenBank/DDBJ databases">
        <title>A dynamic microbial community with high functional redundancy inhabits the cold, oxic subseafloor aquifer.</title>
        <authorList>
            <person name="Tully B.J."/>
            <person name="Wheat C.G."/>
            <person name="Glazer B.T."/>
            <person name="Huber J.A."/>
        </authorList>
    </citation>
    <scope>NUCLEOTIDE SEQUENCE [LARGE SCALE GENOMIC DNA]</scope>
</reference>
<evidence type="ECO:0000313" key="1">
    <source>
        <dbReference type="EMBL" id="PCI30412.1"/>
    </source>
</evidence>
<proteinExistence type="predicted"/>
<comment type="caution">
    <text evidence="1">The sequence shown here is derived from an EMBL/GenBank/DDBJ whole genome shotgun (WGS) entry which is preliminary data.</text>
</comment>
<dbReference type="Proteomes" id="UP000218113">
    <property type="component" value="Unassembled WGS sequence"/>
</dbReference>
<protein>
    <recommendedName>
        <fullName evidence="3">Inorganic pyrophosphatase Ppa</fullName>
    </recommendedName>
</protein>